<feature type="region of interest" description="Disordered" evidence="1">
    <location>
        <begin position="1"/>
        <end position="60"/>
    </location>
</feature>
<dbReference type="EMBL" id="BGPR01039791">
    <property type="protein sequence ID" value="GBO15838.1"/>
    <property type="molecule type" value="Genomic_DNA"/>
</dbReference>
<protein>
    <submittedName>
        <fullName evidence="2">Uncharacterized protein</fullName>
    </submittedName>
</protein>
<sequence length="101" mass="11468">MSPLFSPTGRPSQPKSPSEQHKMSLEDESPGGDSSTTPLAFEGNMFKKRGKRIDRDEKKVNRPRAVSVVLVCKSEIGTDTTNRRYGPRVSRKHLRWKVSLW</sequence>
<dbReference type="Proteomes" id="UP000499080">
    <property type="component" value="Unassembled WGS sequence"/>
</dbReference>
<dbReference type="AlphaFoldDB" id="A0A4Y2USF0"/>
<reference evidence="2 3" key="1">
    <citation type="journal article" date="2019" name="Sci. Rep.">
        <title>Orb-weaving spider Araneus ventricosus genome elucidates the spidroin gene catalogue.</title>
        <authorList>
            <person name="Kono N."/>
            <person name="Nakamura H."/>
            <person name="Ohtoshi R."/>
            <person name="Moran D.A.P."/>
            <person name="Shinohara A."/>
            <person name="Yoshida Y."/>
            <person name="Fujiwara M."/>
            <person name="Mori M."/>
            <person name="Tomita M."/>
            <person name="Arakawa K."/>
        </authorList>
    </citation>
    <scope>NUCLEOTIDE SEQUENCE [LARGE SCALE GENOMIC DNA]</scope>
</reference>
<evidence type="ECO:0000313" key="2">
    <source>
        <dbReference type="EMBL" id="GBO15838.1"/>
    </source>
</evidence>
<organism evidence="2 3">
    <name type="scientific">Araneus ventricosus</name>
    <name type="common">Orbweaver spider</name>
    <name type="synonym">Epeira ventricosa</name>
    <dbReference type="NCBI Taxonomy" id="182803"/>
    <lineage>
        <taxon>Eukaryota</taxon>
        <taxon>Metazoa</taxon>
        <taxon>Ecdysozoa</taxon>
        <taxon>Arthropoda</taxon>
        <taxon>Chelicerata</taxon>
        <taxon>Arachnida</taxon>
        <taxon>Araneae</taxon>
        <taxon>Araneomorphae</taxon>
        <taxon>Entelegynae</taxon>
        <taxon>Araneoidea</taxon>
        <taxon>Araneidae</taxon>
        <taxon>Araneus</taxon>
    </lineage>
</organism>
<comment type="caution">
    <text evidence="2">The sequence shown here is derived from an EMBL/GenBank/DDBJ whole genome shotgun (WGS) entry which is preliminary data.</text>
</comment>
<name>A0A4Y2USF0_ARAVE</name>
<evidence type="ECO:0000256" key="1">
    <source>
        <dbReference type="SAM" id="MobiDB-lite"/>
    </source>
</evidence>
<accession>A0A4Y2USF0</accession>
<keyword evidence="3" id="KW-1185">Reference proteome</keyword>
<proteinExistence type="predicted"/>
<gene>
    <name evidence="2" type="ORF">AVEN_139008_1</name>
</gene>
<evidence type="ECO:0000313" key="3">
    <source>
        <dbReference type="Proteomes" id="UP000499080"/>
    </source>
</evidence>